<dbReference type="InterPro" id="IPR058922">
    <property type="entry name" value="WHD_DRP"/>
</dbReference>
<dbReference type="InterPro" id="IPR027417">
    <property type="entry name" value="P-loop_NTPase"/>
</dbReference>
<dbReference type="AlphaFoldDB" id="A0A1D1XWL4"/>
<feature type="domain" description="Disease resistance protein winged helix" evidence="4">
    <location>
        <begin position="107"/>
        <end position="179"/>
    </location>
</feature>
<dbReference type="PANTHER" id="PTHR33463">
    <property type="entry name" value="NB-ARC DOMAIN-CONTAINING PROTEIN-RELATED"/>
    <property type="match status" value="1"/>
</dbReference>
<proteinExistence type="predicted"/>
<sequence length="614" mass="69467">MAARPMEMKRLDPAQSWELFRRKVGAGVANDPLIRQVAEEIVGHCSGLPLALITVGRAMTEKRLPVEWEHAARRLEGMDKSLLSALKYGHDCLRDDQMRSCLLYCSLFPENSDIELDQLVHYWIGEGFLDGNECEVSSHVARNRGYSFIRSLLSAGLLESGNWNEEKGVKLPDAVRDMVSTLTEPGSGGQHRFVTLAGVELTQVTVPSEVWAEATRVSLMCNKIDYVVIPPSPTLITLLLNDNPLYDLDITHFIPRLTVLDLSRTLLHDLPSSLGSMGSLRYLNLSRTWITSLPEALGSLRNLRQLDLSWTSVLSIIPRGAFSPLLKLQMLNLYMSGYCWCDCYQGAESILRSLEAIKPLDQFGLNINCLQCLDRLISGSPRLQRSTMFLKLSRLDGVTRLHLSKTFQTLTRLQELSLFCCRQLVELRVDDGQLLFLEVLHLSALPLSAIVVAPHSTGALLNLRGLHIESCHGLRSLTWAERLPSLEELHLYSCDGIELLTESEHEDTFPRLKLMDLNSLPKLRRLSCSPRLLLPSMERLHVLWCPNLKVLPFGPDSSKRLKYIHGEQGWWEKLEWDGEQQENALRATLESLFWPRYSQTCFDEESSSCLVLPR</sequence>
<organism evidence="5">
    <name type="scientific">Anthurium amnicola</name>
    <dbReference type="NCBI Taxonomy" id="1678845"/>
    <lineage>
        <taxon>Eukaryota</taxon>
        <taxon>Viridiplantae</taxon>
        <taxon>Streptophyta</taxon>
        <taxon>Embryophyta</taxon>
        <taxon>Tracheophyta</taxon>
        <taxon>Spermatophyta</taxon>
        <taxon>Magnoliopsida</taxon>
        <taxon>Liliopsida</taxon>
        <taxon>Araceae</taxon>
        <taxon>Pothoideae</taxon>
        <taxon>Potheae</taxon>
        <taxon>Anthurium</taxon>
    </lineage>
</organism>
<dbReference type="SUPFAM" id="SSF52540">
    <property type="entry name" value="P-loop containing nucleoside triphosphate hydrolases"/>
    <property type="match status" value="1"/>
</dbReference>
<gene>
    <name evidence="5" type="primary">RPS2_94</name>
    <name evidence="5" type="ORF">g.29320</name>
</gene>
<accession>A0A1D1XWL4</accession>
<dbReference type="InterPro" id="IPR042197">
    <property type="entry name" value="Apaf_helical"/>
</dbReference>
<dbReference type="Gene3D" id="1.10.8.430">
    <property type="entry name" value="Helical domain of apoptotic protease-activating factors"/>
    <property type="match status" value="1"/>
</dbReference>
<dbReference type="InterPro" id="IPR050905">
    <property type="entry name" value="Plant_NBS-LRR"/>
</dbReference>
<dbReference type="PRINTS" id="PR00364">
    <property type="entry name" value="DISEASERSIST"/>
</dbReference>
<dbReference type="Pfam" id="PF13855">
    <property type="entry name" value="LRR_8"/>
    <property type="match status" value="1"/>
</dbReference>
<dbReference type="FunFam" id="1.10.10.10:FF:000322">
    <property type="entry name" value="Probable disease resistance protein At1g63360"/>
    <property type="match status" value="1"/>
</dbReference>
<dbReference type="PANTHER" id="PTHR33463:SF204">
    <property type="entry name" value="NB-ARC DOMAIN-CONTAINING PROTEIN"/>
    <property type="match status" value="1"/>
</dbReference>
<dbReference type="GO" id="GO:0002758">
    <property type="term" value="P:innate immune response-activating signaling pathway"/>
    <property type="evidence" value="ECO:0007669"/>
    <property type="project" value="UniProtKB-ARBA"/>
</dbReference>
<reference evidence="5" key="1">
    <citation type="submission" date="2015-07" db="EMBL/GenBank/DDBJ databases">
        <title>Transcriptome Assembly of Anthurium amnicola.</title>
        <authorList>
            <person name="Suzuki J."/>
        </authorList>
    </citation>
    <scope>NUCLEOTIDE SEQUENCE</scope>
</reference>
<dbReference type="Pfam" id="PF23559">
    <property type="entry name" value="WHD_DRP"/>
    <property type="match status" value="1"/>
</dbReference>
<keyword evidence="1" id="KW-0433">Leucine-rich repeat</keyword>
<protein>
    <submittedName>
        <fullName evidence="5">Disease resistance protein RPS2</fullName>
    </submittedName>
</protein>
<dbReference type="GO" id="GO:0005524">
    <property type="term" value="F:ATP binding"/>
    <property type="evidence" value="ECO:0007669"/>
    <property type="project" value="UniProtKB-KW"/>
</dbReference>
<dbReference type="SUPFAM" id="SSF52058">
    <property type="entry name" value="L domain-like"/>
    <property type="match status" value="1"/>
</dbReference>
<dbReference type="SMART" id="SM00369">
    <property type="entry name" value="LRR_TYP"/>
    <property type="match status" value="3"/>
</dbReference>
<dbReference type="GO" id="GO:0042742">
    <property type="term" value="P:defense response to bacterium"/>
    <property type="evidence" value="ECO:0007669"/>
    <property type="project" value="UniProtKB-ARBA"/>
</dbReference>
<dbReference type="Gene3D" id="3.80.10.10">
    <property type="entry name" value="Ribonuclease Inhibitor"/>
    <property type="match status" value="2"/>
</dbReference>
<evidence type="ECO:0000256" key="1">
    <source>
        <dbReference type="ARBA" id="ARBA00022614"/>
    </source>
</evidence>
<evidence type="ECO:0000313" key="5">
    <source>
        <dbReference type="EMBL" id="JAT46770.1"/>
    </source>
</evidence>
<dbReference type="InterPro" id="IPR003591">
    <property type="entry name" value="Leu-rich_rpt_typical-subtyp"/>
</dbReference>
<dbReference type="GO" id="GO:0009626">
    <property type="term" value="P:plant-type hypersensitive response"/>
    <property type="evidence" value="ECO:0007669"/>
    <property type="project" value="UniProtKB-ARBA"/>
</dbReference>
<dbReference type="InterPro" id="IPR001611">
    <property type="entry name" value="Leu-rich_rpt"/>
</dbReference>
<keyword evidence="2" id="KW-0677">Repeat</keyword>
<dbReference type="InterPro" id="IPR032675">
    <property type="entry name" value="LRR_dom_sf"/>
</dbReference>
<evidence type="ECO:0000259" key="4">
    <source>
        <dbReference type="Pfam" id="PF23559"/>
    </source>
</evidence>
<name>A0A1D1XWL4_9ARAE</name>
<evidence type="ECO:0000256" key="2">
    <source>
        <dbReference type="ARBA" id="ARBA00022737"/>
    </source>
</evidence>
<keyword evidence="3" id="KW-0611">Plant defense</keyword>
<evidence type="ECO:0000256" key="3">
    <source>
        <dbReference type="ARBA" id="ARBA00022821"/>
    </source>
</evidence>
<dbReference type="EMBL" id="GDJX01021166">
    <property type="protein sequence ID" value="JAT46770.1"/>
    <property type="molecule type" value="Transcribed_RNA"/>
</dbReference>
<dbReference type="GO" id="GO:0043531">
    <property type="term" value="F:ADP binding"/>
    <property type="evidence" value="ECO:0007669"/>
    <property type="project" value="InterPro"/>
</dbReference>